<dbReference type="AlphaFoldDB" id="A0A182JMG8"/>
<feature type="region of interest" description="Disordered" evidence="1">
    <location>
        <begin position="1"/>
        <end position="29"/>
    </location>
</feature>
<dbReference type="EnsemblMetazoa" id="AATE020828-RA">
    <property type="protein sequence ID" value="AATE020828-PA.1"/>
    <property type="gene ID" value="AATE020828"/>
</dbReference>
<name>A0A182JMG8_ANOAO</name>
<evidence type="ECO:0000256" key="1">
    <source>
        <dbReference type="SAM" id="MobiDB-lite"/>
    </source>
</evidence>
<dbReference type="VEuPathDB" id="VectorBase:AATE020828"/>
<reference evidence="2" key="1">
    <citation type="submission" date="2022-08" db="UniProtKB">
        <authorList>
            <consortium name="EnsemblMetazoa"/>
        </authorList>
    </citation>
    <scope>IDENTIFICATION</scope>
    <source>
        <strain evidence="2">EBRO</strain>
    </source>
</reference>
<feature type="region of interest" description="Disordered" evidence="1">
    <location>
        <begin position="42"/>
        <end position="99"/>
    </location>
</feature>
<accession>A0A182JMG8</accession>
<organism evidence="2">
    <name type="scientific">Anopheles atroparvus</name>
    <name type="common">European mosquito</name>
    <dbReference type="NCBI Taxonomy" id="41427"/>
    <lineage>
        <taxon>Eukaryota</taxon>
        <taxon>Metazoa</taxon>
        <taxon>Ecdysozoa</taxon>
        <taxon>Arthropoda</taxon>
        <taxon>Hexapoda</taxon>
        <taxon>Insecta</taxon>
        <taxon>Pterygota</taxon>
        <taxon>Neoptera</taxon>
        <taxon>Endopterygota</taxon>
        <taxon>Diptera</taxon>
        <taxon>Nematocera</taxon>
        <taxon>Culicoidea</taxon>
        <taxon>Culicidae</taxon>
        <taxon>Anophelinae</taxon>
        <taxon>Anopheles</taxon>
    </lineage>
</organism>
<sequence>MAAGVKEIHFSPADPTRKLPVPAGSNGNATNWWRTVYAHRTPHRNPDTLGSRNGFQRKRQNVSRPGKTAAKPPGKRQNRLAVEQHTRGSSGQPANGSRKMARLRQMERIFMTLSRNCGPCWQSNVSTLTAAAAAPLHVFPDPLGPLLEDASGGGGVGVGVETDDVGTDAPVMLEWRCIAVAAMLRSPVDVARCCADDEASGLQVFRRVPEAPPREPRFSWEENEAVVH</sequence>
<evidence type="ECO:0000313" key="2">
    <source>
        <dbReference type="EnsemblMetazoa" id="AATE020828-PA.1"/>
    </source>
</evidence>
<protein>
    <submittedName>
        <fullName evidence="2">Uncharacterized protein</fullName>
    </submittedName>
</protein>
<proteinExistence type="predicted"/>